<gene>
    <name evidence="9" type="primary">devC</name>
    <name evidence="9" type="ORF">VB774_23385</name>
</gene>
<sequence>MIAWIKQLKRRTPLGWLQLSHSRSRLLVALSGIAFADILLFMQLGFQASLYESNTQIRRALNSDIVLVSPKAKNTQNLSTFTRRRLYQAMDIPGVISAQPLYSNNLMWKNPQNRREATIQVIGFSPDHPPFRLPEVNQQLNKIKLPDVVLFDRGSRGDYKSTIALVDAGKAIATEAEGRTIHIGGLFTLGASFGTDGILMTSDQNFLLLFPKRDVGSISLGLIDIEAGKDPDQIVEALKKHLPDDVKVMTLADFIEDEQAYWRKESPIGFIFTMGAAMAFVVGVVIVYQVLSTDVNAHLKEYATFKAMGYRHSYLLSIVFEEAIILAVLGFIPGVILPLGLYSLAAKATALPIYMTLSRAGLVLFLTLFMCLFSGAIATRKLQSADPADMF</sequence>
<dbReference type="PANTHER" id="PTHR43738:SF1">
    <property type="entry name" value="HEMIN TRANSPORT SYSTEM PERMEASE PROTEIN HRTB-RELATED"/>
    <property type="match status" value="1"/>
</dbReference>
<evidence type="ECO:0000256" key="6">
    <source>
        <dbReference type="ARBA" id="ARBA00023136"/>
    </source>
</evidence>
<dbReference type="RefSeq" id="WP_323263555.1">
    <property type="nucleotide sequence ID" value="NZ_JAYGIE010000135.1"/>
</dbReference>
<keyword evidence="10" id="KW-1185">Reference proteome</keyword>
<evidence type="ECO:0000256" key="4">
    <source>
        <dbReference type="ARBA" id="ARBA00022692"/>
    </source>
</evidence>
<dbReference type="InterPro" id="IPR005891">
    <property type="entry name" value="DevC"/>
</dbReference>
<evidence type="ECO:0000256" key="7">
    <source>
        <dbReference type="SAM" id="Phobius"/>
    </source>
</evidence>
<name>A0ABU5TQL6_9CYAN</name>
<accession>A0ABU5TQL6</accession>
<organism evidence="9 10">
    <name type="scientific">Pseudanabaena galeata UHCC 0370</name>
    <dbReference type="NCBI Taxonomy" id="3110310"/>
    <lineage>
        <taxon>Bacteria</taxon>
        <taxon>Bacillati</taxon>
        <taxon>Cyanobacteriota</taxon>
        <taxon>Cyanophyceae</taxon>
        <taxon>Pseudanabaenales</taxon>
        <taxon>Pseudanabaenaceae</taxon>
        <taxon>Pseudanabaena</taxon>
    </lineage>
</organism>
<feature type="transmembrane region" description="Helical" evidence="7">
    <location>
        <begin position="268"/>
        <end position="291"/>
    </location>
</feature>
<keyword evidence="3" id="KW-1003">Cell membrane</keyword>
<reference evidence="9 10" key="1">
    <citation type="submission" date="2023-12" db="EMBL/GenBank/DDBJ databases">
        <title>Baltic Sea Cyanobacteria.</title>
        <authorList>
            <person name="Delbaje E."/>
            <person name="Fewer D.P."/>
            <person name="Shishido T.K."/>
        </authorList>
    </citation>
    <scope>NUCLEOTIDE SEQUENCE [LARGE SCALE GENOMIC DNA]</scope>
    <source>
        <strain evidence="9 10">UHCC 0370</strain>
    </source>
</reference>
<dbReference type="PIRSF" id="PIRSF031773">
    <property type="entry name" value="DevC"/>
    <property type="match status" value="1"/>
</dbReference>
<keyword evidence="6 7" id="KW-0472">Membrane</keyword>
<dbReference type="EMBL" id="JAYGIE010000135">
    <property type="protein sequence ID" value="MEA5480590.1"/>
    <property type="molecule type" value="Genomic_DNA"/>
</dbReference>
<proteinExistence type="predicted"/>
<evidence type="ECO:0000256" key="2">
    <source>
        <dbReference type="ARBA" id="ARBA00022448"/>
    </source>
</evidence>
<evidence type="ECO:0000256" key="1">
    <source>
        <dbReference type="ARBA" id="ARBA00004651"/>
    </source>
</evidence>
<keyword evidence="4 7" id="KW-0812">Transmembrane</keyword>
<feature type="transmembrane region" description="Helical" evidence="7">
    <location>
        <begin position="357"/>
        <end position="378"/>
    </location>
</feature>
<evidence type="ECO:0000256" key="3">
    <source>
        <dbReference type="ARBA" id="ARBA00022475"/>
    </source>
</evidence>
<keyword evidence="2" id="KW-0813">Transport</keyword>
<dbReference type="InterPro" id="IPR003838">
    <property type="entry name" value="ABC3_permease_C"/>
</dbReference>
<feature type="domain" description="ABC3 transporter permease C-terminal" evidence="8">
    <location>
        <begin position="276"/>
        <end position="383"/>
    </location>
</feature>
<evidence type="ECO:0000256" key="5">
    <source>
        <dbReference type="ARBA" id="ARBA00022989"/>
    </source>
</evidence>
<comment type="subcellular location">
    <subcellularLocation>
        <location evidence="1">Cell membrane</location>
        <topology evidence="1">Multi-pass membrane protein</topology>
    </subcellularLocation>
</comment>
<feature type="transmembrane region" description="Helical" evidence="7">
    <location>
        <begin position="312"/>
        <end position="337"/>
    </location>
</feature>
<evidence type="ECO:0000259" key="8">
    <source>
        <dbReference type="Pfam" id="PF02687"/>
    </source>
</evidence>
<dbReference type="PANTHER" id="PTHR43738">
    <property type="entry name" value="ABC TRANSPORTER, MEMBRANE PROTEIN"/>
    <property type="match status" value="1"/>
</dbReference>
<keyword evidence="5 7" id="KW-1133">Transmembrane helix</keyword>
<evidence type="ECO:0000313" key="10">
    <source>
        <dbReference type="Proteomes" id="UP001301388"/>
    </source>
</evidence>
<dbReference type="NCBIfam" id="TIGR01185">
    <property type="entry name" value="devC"/>
    <property type="match status" value="1"/>
</dbReference>
<dbReference type="InterPro" id="IPR051125">
    <property type="entry name" value="ABC-4/HrtB_transporter"/>
</dbReference>
<evidence type="ECO:0000313" key="9">
    <source>
        <dbReference type="EMBL" id="MEA5480590.1"/>
    </source>
</evidence>
<dbReference type="Pfam" id="PF02687">
    <property type="entry name" value="FtsX"/>
    <property type="match status" value="1"/>
</dbReference>
<protein>
    <submittedName>
        <fullName evidence="9">ABC transporter permease DevC</fullName>
    </submittedName>
</protein>
<dbReference type="Proteomes" id="UP001301388">
    <property type="component" value="Unassembled WGS sequence"/>
</dbReference>
<comment type="caution">
    <text evidence="9">The sequence shown here is derived from an EMBL/GenBank/DDBJ whole genome shotgun (WGS) entry which is preliminary data.</text>
</comment>